<evidence type="ECO:0000313" key="10">
    <source>
        <dbReference type="Proteomes" id="UP000676325"/>
    </source>
</evidence>
<sequence length="294" mass="31005">MPDETPRIPAQRDLATLEAGLDALETARSTRAEPLRRLLRILLPPLLAAAALLGLWNLLVLARIKPGWVLPGPGDVYDALVADWTRYGIGDALLGSISRAVIGFGASVLLGTLIGLAAAGSRTLRSAVAPLLSGLQNLPSVAWVPIAIMWFGITPATIYTVMLLGAVPSVVIGLIDGIDQVPPIYRKVGGNLGARGLVLVRRVLLPAALPAYVSGLKQGWAFSWRSLMAAELIAVSPTLGPGIGQTLELARENQDMALAFATVLLILGLGVLVNVLGFAPVERGLRHRRGLERA</sequence>
<evidence type="ECO:0000256" key="4">
    <source>
        <dbReference type="ARBA" id="ARBA00022692"/>
    </source>
</evidence>
<dbReference type="PANTHER" id="PTHR30151:SF40">
    <property type="entry name" value="TRANSPORT SYSTEM INTEGRAL MEMBRANE PROTEIN"/>
    <property type="match status" value="1"/>
</dbReference>
<feature type="domain" description="ABC transmembrane type-1" evidence="8">
    <location>
        <begin position="93"/>
        <end position="277"/>
    </location>
</feature>
<feature type="transmembrane region" description="Helical" evidence="7">
    <location>
        <begin position="256"/>
        <end position="279"/>
    </location>
</feature>
<feature type="transmembrane region" description="Helical" evidence="7">
    <location>
        <begin position="100"/>
        <end position="119"/>
    </location>
</feature>
<accession>A0A941EFC7</accession>
<dbReference type="GO" id="GO:0055085">
    <property type="term" value="P:transmembrane transport"/>
    <property type="evidence" value="ECO:0007669"/>
    <property type="project" value="InterPro"/>
</dbReference>
<protein>
    <submittedName>
        <fullName evidence="9">ABC transporter permease</fullName>
    </submittedName>
</protein>
<keyword evidence="5 7" id="KW-1133">Transmembrane helix</keyword>
<feature type="transmembrane region" description="Helical" evidence="7">
    <location>
        <begin position="131"/>
        <end position="152"/>
    </location>
</feature>
<organism evidence="9 10">
    <name type="scientific">Actinospica acidithermotolerans</name>
    <dbReference type="NCBI Taxonomy" id="2828514"/>
    <lineage>
        <taxon>Bacteria</taxon>
        <taxon>Bacillati</taxon>
        <taxon>Actinomycetota</taxon>
        <taxon>Actinomycetes</taxon>
        <taxon>Catenulisporales</taxon>
        <taxon>Actinospicaceae</taxon>
        <taxon>Actinospica</taxon>
    </lineage>
</organism>
<evidence type="ECO:0000256" key="7">
    <source>
        <dbReference type="RuleBase" id="RU363032"/>
    </source>
</evidence>
<dbReference type="EMBL" id="JAGSOH010000132">
    <property type="protein sequence ID" value="MBR7830431.1"/>
    <property type="molecule type" value="Genomic_DNA"/>
</dbReference>
<dbReference type="RefSeq" id="WP_212521557.1">
    <property type="nucleotide sequence ID" value="NZ_JAGSOH010000132.1"/>
</dbReference>
<dbReference type="Pfam" id="PF00528">
    <property type="entry name" value="BPD_transp_1"/>
    <property type="match status" value="1"/>
</dbReference>
<reference evidence="9" key="1">
    <citation type="submission" date="2021-04" db="EMBL/GenBank/DDBJ databases">
        <title>Genome based classification of Actinospica acidithermotolerans sp. nov., an actinobacterium isolated from an Indonesian hot spring.</title>
        <authorList>
            <person name="Kusuma A.B."/>
            <person name="Putra K.E."/>
            <person name="Nafisah S."/>
            <person name="Loh J."/>
            <person name="Nouioui I."/>
            <person name="Goodfellow M."/>
        </authorList>
    </citation>
    <scope>NUCLEOTIDE SEQUENCE</scope>
    <source>
        <strain evidence="9">MGRD01-02</strain>
    </source>
</reference>
<keyword evidence="3" id="KW-1003">Cell membrane</keyword>
<evidence type="ECO:0000256" key="5">
    <source>
        <dbReference type="ARBA" id="ARBA00022989"/>
    </source>
</evidence>
<keyword evidence="4 7" id="KW-0812">Transmembrane</keyword>
<evidence type="ECO:0000256" key="1">
    <source>
        <dbReference type="ARBA" id="ARBA00004651"/>
    </source>
</evidence>
<comment type="similarity">
    <text evidence="7">Belongs to the binding-protein-dependent transport system permease family.</text>
</comment>
<dbReference type="PROSITE" id="PS50928">
    <property type="entry name" value="ABC_TM1"/>
    <property type="match status" value="1"/>
</dbReference>
<proteinExistence type="inferred from homology"/>
<dbReference type="InterPro" id="IPR000515">
    <property type="entry name" value="MetI-like"/>
</dbReference>
<evidence type="ECO:0000256" key="6">
    <source>
        <dbReference type="ARBA" id="ARBA00023136"/>
    </source>
</evidence>
<keyword evidence="6 7" id="KW-0472">Membrane</keyword>
<dbReference type="CDD" id="cd06261">
    <property type="entry name" value="TM_PBP2"/>
    <property type="match status" value="1"/>
</dbReference>
<comment type="caution">
    <text evidence="9">The sequence shown here is derived from an EMBL/GenBank/DDBJ whole genome shotgun (WGS) entry which is preliminary data.</text>
</comment>
<dbReference type="PANTHER" id="PTHR30151">
    <property type="entry name" value="ALKANE SULFONATE ABC TRANSPORTER-RELATED, MEMBRANE SUBUNIT"/>
    <property type="match status" value="1"/>
</dbReference>
<evidence type="ECO:0000256" key="3">
    <source>
        <dbReference type="ARBA" id="ARBA00022475"/>
    </source>
</evidence>
<dbReference type="Proteomes" id="UP000676325">
    <property type="component" value="Unassembled WGS sequence"/>
</dbReference>
<feature type="transmembrane region" description="Helical" evidence="7">
    <location>
        <begin position="38"/>
        <end position="59"/>
    </location>
</feature>
<comment type="subcellular location">
    <subcellularLocation>
        <location evidence="1 7">Cell membrane</location>
        <topology evidence="1 7">Multi-pass membrane protein</topology>
    </subcellularLocation>
</comment>
<evidence type="ECO:0000313" key="9">
    <source>
        <dbReference type="EMBL" id="MBR7830431.1"/>
    </source>
</evidence>
<keyword evidence="2 7" id="KW-0813">Transport</keyword>
<dbReference type="SUPFAM" id="SSF161098">
    <property type="entry name" value="MetI-like"/>
    <property type="match status" value="1"/>
</dbReference>
<dbReference type="AlphaFoldDB" id="A0A941EFC7"/>
<evidence type="ECO:0000259" key="8">
    <source>
        <dbReference type="PROSITE" id="PS50928"/>
    </source>
</evidence>
<dbReference type="GO" id="GO:0005886">
    <property type="term" value="C:plasma membrane"/>
    <property type="evidence" value="ECO:0007669"/>
    <property type="project" value="UniProtKB-SubCell"/>
</dbReference>
<dbReference type="InterPro" id="IPR035906">
    <property type="entry name" value="MetI-like_sf"/>
</dbReference>
<dbReference type="Gene3D" id="1.10.3720.10">
    <property type="entry name" value="MetI-like"/>
    <property type="match status" value="1"/>
</dbReference>
<name>A0A941EFC7_9ACTN</name>
<evidence type="ECO:0000256" key="2">
    <source>
        <dbReference type="ARBA" id="ARBA00022448"/>
    </source>
</evidence>
<gene>
    <name evidence="9" type="ORF">KDK95_29290</name>
</gene>
<keyword evidence="10" id="KW-1185">Reference proteome</keyword>